<evidence type="ECO:0000256" key="1">
    <source>
        <dbReference type="SAM" id="MobiDB-lite"/>
    </source>
</evidence>
<comment type="caution">
    <text evidence="3">The sequence shown here is derived from an EMBL/GenBank/DDBJ whole genome shotgun (WGS) entry which is preliminary data.</text>
</comment>
<feature type="compositionally biased region" description="Acidic residues" evidence="1">
    <location>
        <begin position="605"/>
        <end position="614"/>
    </location>
</feature>
<feature type="domain" description="F-box" evidence="2">
    <location>
        <begin position="48"/>
        <end position="109"/>
    </location>
</feature>
<protein>
    <recommendedName>
        <fullName evidence="2">F-box domain-containing protein</fullName>
    </recommendedName>
</protein>
<dbReference type="PANTHER" id="PTHR38926:SF5">
    <property type="entry name" value="F-BOX AND LEUCINE-RICH REPEAT PROTEIN 6"/>
    <property type="match status" value="1"/>
</dbReference>
<dbReference type="Pfam" id="PF12937">
    <property type="entry name" value="F-box-like"/>
    <property type="match status" value="1"/>
</dbReference>
<dbReference type="InterPro" id="IPR032675">
    <property type="entry name" value="LRR_dom_sf"/>
</dbReference>
<accession>A0AAD4LIC9</accession>
<evidence type="ECO:0000313" key="4">
    <source>
        <dbReference type="Proteomes" id="UP001201163"/>
    </source>
</evidence>
<evidence type="ECO:0000259" key="2">
    <source>
        <dbReference type="Pfam" id="PF12937"/>
    </source>
</evidence>
<dbReference type="Gene3D" id="3.80.10.10">
    <property type="entry name" value="Ribonuclease Inhibitor"/>
    <property type="match status" value="1"/>
</dbReference>
<dbReference type="SUPFAM" id="SSF81383">
    <property type="entry name" value="F-box domain"/>
    <property type="match status" value="1"/>
</dbReference>
<dbReference type="EMBL" id="JAKELL010000036">
    <property type="protein sequence ID" value="KAH8989565.1"/>
    <property type="molecule type" value="Genomic_DNA"/>
</dbReference>
<keyword evidence="4" id="KW-1185">Reference proteome</keyword>
<dbReference type="Gene3D" id="1.20.1280.50">
    <property type="match status" value="1"/>
</dbReference>
<dbReference type="InterPro" id="IPR001810">
    <property type="entry name" value="F-box_dom"/>
</dbReference>
<dbReference type="AlphaFoldDB" id="A0AAD4LIC9"/>
<reference evidence="3" key="1">
    <citation type="submission" date="2022-01" db="EMBL/GenBank/DDBJ databases">
        <title>Comparative genomics reveals a dynamic genome evolution in the ectomycorrhizal milk-cap (Lactarius) mushrooms.</title>
        <authorList>
            <consortium name="DOE Joint Genome Institute"/>
            <person name="Lebreton A."/>
            <person name="Tang N."/>
            <person name="Kuo A."/>
            <person name="LaButti K."/>
            <person name="Drula E."/>
            <person name="Barry K."/>
            <person name="Clum A."/>
            <person name="Lipzen A."/>
            <person name="Mousain D."/>
            <person name="Ng V."/>
            <person name="Wang R."/>
            <person name="Wang X."/>
            <person name="Dai Y."/>
            <person name="Henrissat B."/>
            <person name="Grigoriev I.V."/>
            <person name="Guerin-Laguette A."/>
            <person name="Yu F."/>
            <person name="Martin F.M."/>
        </authorList>
    </citation>
    <scope>NUCLEOTIDE SEQUENCE</scope>
    <source>
        <strain evidence="3">QP</strain>
    </source>
</reference>
<gene>
    <name evidence="3" type="ORF">EDB92DRAFT_849789</name>
</gene>
<feature type="region of interest" description="Disordered" evidence="1">
    <location>
        <begin position="572"/>
        <end position="614"/>
    </location>
</feature>
<organism evidence="3 4">
    <name type="scientific">Lactarius akahatsu</name>
    <dbReference type="NCBI Taxonomy" id="416441"/>
    <lineage>
        <taxon>Eukaryota</taxon>
        <taxon>Fungi</taxon>
        <taxon>Dikarya</taxon>
        <taxon>Basidiomycota</taxon>
        <taxon>Agaricomycotina</taxon>
        <taxon>Agaricomycetes</taxon>
        <taxon>Russulales</taxon>
        <taxon>Russulaceae</taxon>
        <taxon>Lactarius</taxon>
    </lineage>
</organism>
<evidence type="ECO:0000313" key="3">
    <source>
        <dbReference type="EMBL" id="KAH8989565.1"/>
    </source>
</evidence>
<dbReference type="Proteomes" id="UP001201163">
    <property type="component" value="Unassembled WGS sequence"/>
</dbReference>
<sequence length="614" mass="68719">MVYIGLASPSPSQANSREYQQQVIDAEIKSLEGSIRALKLRRNALTPISSLPTEVITTIFSFLLPVAPSPFTILGERPDHLSWLRVAHVCHHWREIALNQPLFWSHVDFTVLTSAGAAGVLALAKAVPLYLEARVSIGRWDDARFSAFQKELQARVSHICHLAISADHFHLRKTLEELHSPAPTLEYFLLSNDGTIPSRVFVPDTLFDGTTPRLSHLELQKCDISWKSPLLKGLKYLEIHIPSRDARPSLSDWLDALDEMPQLKMLDLHSASPIAPPGALFPSGVERTVTLASLEHLNISGSARDCGLALAHLLLPALTRLYFTTTSFSLDGSDVQEVLPYVARHAHGPQDAQPLQSVFVRNDRRCADMLAWTQPNIDVKSYNLVTFFEAMVFARVAFSVTNEDWAPETHAEIFEAAMTALPIDSLVTLTSQVCTSSPHTQSWLRQAPRWPLLQRVHLATHAARGFTDMVLEDSGVRECPLLPSLTNLVLVDIALSARRTLRLCDALMKRVEQGVPLETLDLRTCFATSRTIELLEEIVVDVLGPEKTVQEWAQIRVIWDSVARDLFVEDDLDSSGPFGEEEDYDEDDPDTGNDHETWDNWNSDGYDEGETDYW</sequence>
<dbReference type="InterPro" id="IPR036047">
    <property type="entry name" value="F-box-like_dom_sf"/>
</dbReference>
<proteinExistence type="predicted"/>
<dbReference type="SUPFAM" id="SSF52047">
    <property type="entry name" value="RNI-like"/>
    <property type="match status" value="1"/>
</dbReference>
<dbReference type="PANTHER" id="PTHR38926">
    <property type="entry name" value="F-BOX DOMAIN CONTAINING PROTEIN, EXPRESSED"/>
    <property type="match status" value="1"/>
</dbReference>
<name>A0AAD4LIC9_9AGAM</name>
<feature type="compositionally biased region" description="Acidic residues" evidence="1">
    <location>
        <begin position="572"/>
        <end position="591"/>
    </location>
</feature>